<gene>
    <name evidence="8" type="ORF">CEUSTIGMA_g7821.t1</name>
</gene>
<dbReference type="InterPro" id="IPR044607">
    <property type="entry name" value="RKD-like"/>
</dbReference>
<dbReference type="PANTHER" id="PTHR46373:SF2">
    <property type="entry name" value="RWP-RK DOMAIN-CONTAINING PROTEIN"/>
    <property type="match status" value="1"/>
</dbReference>
<sequence>MMNAGQDTIPGSSITLEALREVFHLKSKDAAQALKINQRTLKNVCRRQGIDRWPQRKLSSLESLRLSIIETSGFFDEEIRKTGAAGRMIMCYEACNHHVVDDTTKKARLQKLIQLNYQMILEDPNKPVCIELEDLRCKMHKWNFANKQSQMPSSEIYDVPKKTTTASTTTAASSCKKLALCVPPSSSAAVAVSSQKATPTPFVQQLAHCGDQNYQYNLTAEHHSHHFSSGNDGCSMTRGSSLACISSSSSAVVADDFVSDASDATRSGAALTSTMTSWATMMMMTDEEEELLPSPFVNCNDEMLLAPDETVRARQQFKCCLGNFYEALKRQGSVSSLPKVMPETRVAPPSKTGPSSELEAGLLELLPSKDEEIVMSHDTGQQILMMPLHVTAAAVRAGFGTDSRQAGVRDKQDLNKRLVVDPDRPFSMIHRKETQRSCDEYHSNPPPLMSLTPATSVLSGSEQGRKTVLDLHGGASHYMHRSMAADLHGGASHYMHHSRLAAAASTVAVSDTALEGQQLLQLPSQTAVAVNKRGSNCTTFSPVTFDVWSKRRRKEDNQQTEHNHHANNWIIHEMNNLHAAFSSSSSGPPMQKQCMHGLLPQEPDRKSEIAASHNLKRHHFIMPQGAALIANQGAPSLRCHETGRIVDYPCPLILSQQGVLDCHQADCEPSPILTHPGHQPPPPHHCNQYALQEATRPAGTAIQTVFRHNRHKHIPDGIISITESEHVTSSYSSSPISSALDVGGKRRIPHLHHHNETISQYPQEQDACKEQSTTTLAAGLIGCQPLDCMSASSISDIFHTLDNDHQQYSSSLQDDGPDDLMFWAMLLD</sequence>
<organism evidence="8 9">
    <name type="scientific">Chlamydomonas eustigma</name>
    <dbReference type="NCBI Taxonomy" id="1157962"/>
    <lineage>
        <taxon>Eukaryota</taxon>
        <taxon>Viridiplantae</taxon>
        <taxon>Chlorophyta</taxon>
        <taxon>core chlorophytes</taxon>
        <taxon>Chlorophyceae</taxon>
        <taxon>CS clade</taxon>
        <taxon>Chlamydomonadales</taxon>
        <taxon>Chlamydomonadaceae</taxon>
        <taxon>Chlamydomonas</taxon>
    </lineage>
</organism>
<evidence type="ECO:0000256" key="2">
    <source>
        <dbReference type="ARBA" id="ARBA00023015"/>
    </source>
</evidence>
<proteinExistence type="predicted"/>
<keyword evidence="9" id="KW-1185">Reference proteome</keyword>
<keyword evidence="3" id="KW-0175">Coiled coil</keyword>
<evidence type="ECO:0000256" key="6">
    <source>
        <dbReference type="ARBA" id="ARBA00023242"/>
    </source>
</evidence>
<comment type="caution">
    <text evidence="8">The sequence shown here is derived from an EMBL/GenBank/DDBJ whole genome shotgun (WGS) entry which is preliminary data.</text>
</comment>
<evidence type="ECO:0000256" key="5">
    <source>
        <dbReference type="ARBA" id="ARBA00023163"/>
    </source>
</evidence>
<reference evidence="8 9" key="1">
    <citation type="submission" date="2017-08" db="EMBL/GenBank/DDBJ databases">
        <title>Acidophilic green algal genome provides insights into adaptation to an acidic environment.</title>
        <authorList>
            <person name="Hirooka S."/>
            <person name="Hirose Y."/>
            <person name="Kanesaki Y."/>
            <person name="Higuchi S."/>
            <person name="Fujiwara T."/>
            <person name="Onuma R."/>
            <person name="Era A."/>
            <person name="Ohbayashi R."/>
            <person name="Uzuka A."/>
            <person name="Nozaki H."/>
            <person name="Yoshikawa H."/>
            <person name="Miyagishima S.Y."/>
        </authorList>
    </citation>
    <scope>NUCLEOTIDE SEQUENCE [LARGE SCALE GENOMIC DNA]</scope>
    <source>
        <strain evidence="8 9">NIES-2499</strain>
    </source>
</reference>
<dbReference type="OrthoDB" id="6270329at2759"/>
<dbReference type="GO" id="GO:0003700">
    <property type="term" value="F:DNA-binding transcription factor activity"/>
    <property type="evidence" value="ECO:0007669"/>
    <property type="project" value="InterPro"/>
</dbReference>
<name>A0A250XBY0_9CHLO</name>
<dbReference type="EMBL" id="BEGY01000051">
    <property type="protein sequence ID" value="GAX80382.1"/>
    <property type="molecule type" value="Genomic_DNA"/>
</dbReference>
<keyword evidence="5" id="KW-0804">Transcription</keyword>
<evidence type="ECO:0000313" key="8">
    <source>
        <dbReference type="EMBL" id="GAX80382.1"/>
    </source>
</evidence>
<dbReference type="PROSITE" id="PS51519">
    <property type="entry name" value="RWP_RK"/>
    <property type="match status" value="1"/>
</dbReference>
<keyword evidence="6" id="KW-0539">Nucleus</keyword>
<accession>A0A250XBY0</accession>
<evidence type="ECO:0000256" key="3">
    <source>
        <dbReference type="ARBA" id="ARBA00023054"/>
    </source>
</evidence>
<feature type="domain" description="RWP-RK" evidence="7">
    <location>
        <begin position="1"/>
        <end position="81"/>
    </location>
</feature>
<keyword evidence="2" id="KW-0805">Transcription regulation</keyword>
<dbReference type="GO" id="GO:0003677">
    <property type="term" value="F:DNA binding"/>
    <property type="evidence" value="ECO:0007669"/>
    <property type="project" value="UniProtKB-KW"/>
</dbReference>
<protein>
    <recommendedName>
        <fullName evidence="7">RWP-RK domain-containing protein</fullName>
    </recommendedName>
</protein>
<dbReference type="InterPro" id="IPR003035">
    <property type="entry name" value="RWP-RK_dom"/>
</dbReference>
<evidence type="ECO:0000256" key="1">
    <source>
        <dbReference type="ARBA" id="ARBA00004049"/>
    </source>
</evidence>
<dbReference type="PANTHER" id="PTHR46373">
    <property type="entry name" value="PROTEIN RKD4"/>
    <property type="match status" value="1"/>
</dbReference>
<comment type="function">
    <text evidence="1">Putative transcription factor.</text>
</comment>
<evidence type="ECO:0000259" key="7">
    <source>
        <dbReference type="PROSITE" id="PS51519"/>
    </source>
</evidence>
<evidence type="ECO:0000256" key="4">
    <source>
        <dbReference type="ARBA" id="ARBA00023125"/>
    </source>
</evidence>
<evidence type="ECO:0000313" key="9">
    <source>
        <dbReference type="Proteomes" id="UP000232323"/>
    </source>
</evidence>
<keyword evidence="4" id="KW-0238">DNA-binding</keyword>
<dbReference type="AlphaFoldDB" id="A0A250XBY0"/>
<dbReference type="Pfam" id="PF02042">
    <property type="entry name" value="RWP-RK"/>
    <property type="match status" value="1"/>
</dbReference>
<dbReference type="Proteomes" id="UP000232323">
    <property type="component" value="Unassembled WGS sequence"/>
</dbReference>